<name>A0A5B7D4M3_PORTR</name>
<organism evidence="1 2">
    <name type="scientific">Portunus trituberculatus</name>
    <name type="common">Swimming crab</name>
    <name type="synonym">Neptunus trituberculatus</name>
    <dbReference type="NCBI Taxonomy" id="210409"/>
    <lineage>
        <taxon>Eukaryota</taxon>
        <taxon>Metazoa</taxon>
        <taxon>Ecdysozoa</taxon>
        <taxon>Arthropoda</taxon>
        <taxon>Crustacea</taxon>
        <taxon>Multicrustacea</taxon>
        <taxon>Malacostraca</taxon>
        <taxon>Eumalacostraca</taxon>
        <taxon>Eucarida</taxon>
        <taxon>Decapoda</taxon>
        <taxon>Pleocyemata</taxon>
        <taxon>Brachyura</taxon>
        <taxon>Eubrachyura</taxon>
        <taxon>Portunoidea</taxon>
        <taxon>Portunidae</taxon>
        <taxon>Portuninae</taxon>
        <taxon>Portunus</taxon>
    </lineage>
</organism>
<proteinExistence type="predicted"/>
<sequence>MSVSPRTVITLIGGTYCTSQNVVAMRQILTGDSWKRSIQACDSSYELHFLDLVVMWSNL</sequence>
<reference evidence="1 2" key="1">
    <citation type="submission" date="2019-05" db="EMBL/GenBank/DDBJ databases">
        <title>Another draft genome of Portunus trituberculatus and its Hox gene families provides insights of decapod evolution.</title>
        <authorList>
            <person name="Jeong J.-H."/>
            <person name="Song I."/>
            <person name="Kim S."/>
            <person name="Choi T."/>
            <person name="Kim D."/>
            <person name="Ryu S."/>
            <person name="Kim W."/>
        </authorList>
    </citation>
    <scope>NUCLEOTIDE SEQUENCE [LARGE SCALE GENOMIC DNA]</scope>
    <source>
        <tissue evidence="1">Muscle</tissue>
    </source>
</reference>
<dbReference type="AlphaFoldDB" id="A0A5B7D4M3"/>
<protein>
    <submittedName>
        <fullName evidence="1">Uncharacterized protein</fullName>
    </submittedName>
</protein>
<keyword evidence="2" id="KW-1185">Reference proteome</keyword>
<gene>
    <name evidence="1" type="ORF">E2C01_008445</name>
</gene>
<dbReference type="EMBL" id="VSRR010000444">
    <property type="protein sequence ID" value="MPC15646.1"/>
    <property type="molecule type" value="Genomic_DNA"/>
</dbReference>
<accession>A0A5B7D4M3</accession>
<dbReference type="Proteomes" id="UP000324222">
    <property type="component" value="Unassembled WGS sequence"/>
</dbReference>
<evidence type="ECO:0000313" key="2">
    <source>
        <dbReference type="Proteomes" id="UP000324222"/>
    </source>
</evidence>
<comment type="caution">
    <text evidence="1">The sequence shown here is derived from an EMBL/GenBank/DDBJ whole genome shotgun (WGS) entry which is preliminary data.</text>
</comment>
<evidence type="ECO:0000313" key="1">
    <source>
        <dbReference type="EMBL" id="MPC15646.1"/>
    </source>
</evidence>